<name>A0A3P7KD62_STRVU</name>
<proteinExistence type="predicted"/>
<evidence type="ECO:0000256" key="1">
    <source>
        <dbReference type="SAM" id="MobiDB-lite"/>
    </source>
</evidence>
<dbReference type="OrthoDB" id="5874793at2759"/>
<feature type="compositionally biased region" description="Low complexity" evidence="1">
    <location>
        <begin position="64"/>
        <end position="78"/>
    </location>
</feature>
<feature type="compositionally biased region" description="Low complexity" evidence="1">
    <location>
        <begin position="105"/>
        <end position="114"/>
    </location>
</feature>
<feature type="signal peptide" evidence="2">
    <location>
        <begin position="1"/>
        <end position="19"/>
    </location>
</feature>
<dbReference type="AlphaFoldDB" id="A0A3P7KD62"/>
<dbReference type="Proteomes" id="UP000270094">
    <property type="component" value="Unassembled WGS sequence"/>
</dbReference>
<feature type="region of interest" description="Disordered" evidence="1">
    <location>
        <begin position="28"/>
        <end position="141"/>
    </location>
</feature>
<evidence type="ECO:0000313" key="4">
    <source>
        <dbReference type="Proteomes" id="UP000270094"/>
    </source>
</evidence>
<dbReference type="PANTHER" id="PTHR36514:SF3">
    <property type="entry name" value="ASCARIS SUUM EPICUTICLIN PROTEIN RELATED"/>
    <property type="match status" value="1"/>
</dbReference>
<gene>
    <name evidence="3" type="ORF">SVUK_LOCUS4193</name>
</gene>
<evidence type="ECO:0000256" key="2">
    <source>
        <dbReference type="SAM" id="SignalP"/>
    </source>
</evidence>
<reference evidence="3 4" key="1">
    <citation type="submission" date="2018-11" db="EMBL/GenBank/DDBJ databases">
        <authorList>
            <consortium name="Pathogen Informatics"/>
        </authorList>
    </citation>
    <scope>NUCLEOTIDE SEQUENCE [LARGE SCALE GENOMIC DNA]</scope>
</reference>
<feature type="chain" id="PRO_5018110917" description="DUF4794 domain-containing protein" evidence="2">
    <location>
        <begin position="20"/>
        <end position="141"/>
    </location>
</feature>
<accession>A0A3P7KD62</accession>
<evidence type="ECO:0000313" key="3">
    <source>
        <dbReference type="EMBL" id="VDM69195.1"/>
    </source>
</evidence>
<organism evidence="3 4">
    <name type="scientific">Strongylus vulgaris</name>
    <name type="common">Blood worm</name>
    <dbReference type="NCBI Taxonomy" id="40348"/>
    <lineage>
        <taxon>Eukaryota</taxon>
        <taxon>Metazoa</taxon>
        <taxon>Ecdysozoa</taxon>
        <taxon>Nematoda</taxon>
        <taxon>Chromadorea</taxon>
        <taxon>Rhabditida</taxon>
        <taxon>Rhabditina</taxon>
        <taxon>Rhabditomorpha</taxon>
        <taxon>Strongyloidea</taxon>
        <taxon>Strongylidae</taxon>
        <taxon>Strongylus</taxon>
    </lineage>
</organism>
<dbReference type="PANTHER" id="PTHR36514">
    <property type="entry name" value="PROTEIN CBG00436"/>
    <property type="match status" value="1"/>
</dbReference>
<feature type="compositionally biased region" description="Low complexity" evidence="1">
    <location>
        <begin position="121"/>
        <end position="141"/>
    </location>
</feature>
<dbReference type="EMBL" id="UYYB01011411">
    <property type="protein sequence ID" value="VDM69195.1"/>
    <property type="molecule type" value="Genomic_DNA"/>
</dbReference>
<sequence>MNALHVSALAFALLAAVSAKSIVARSAGSNAYGDEPAVVTPPPSYEGEVPEETTIIPTEEEPQAVENENPAPEAAVVESGYRSKRQAGDNSYGDEPVPVTPAAYEAAEVTTLEPAPEEEPASVPVEPVASEPIVEESGYRA</sequence>
<keyword evidence="2" id="KW-0732">Signal</keyword>
<protein>
    <recommendedName>
        <fullName evidence="5">DUF4794 domain-containing protein</fullName>
    </recommendedName>
</protein>
<evidence type="ECO:0008006" key="5">
    <source>
        <dbReference type="Google" id="ProtNLM"/>
    </source>
</evidence>
<keyword evidence="4" id="KW-1185">Reference proteome</keyword>